<feature type="region of interest" description="Disordered" evidence="1">
    <location>
        <begin position="64"/>
        <end position="93"/>
    </location>
</feature>
<dbReference type="RefSeq" id="WP_334314603.1">
    <property type="nucleotide sequence ID" value="NZ_CP065938.1"/>
</dbReference>
<name>A0ABY5XYS8_9BACT</name>
<reference evidence="2" key="1">
    <citation type="submission" date="2020-12" db="EMBL/GenBank/DDBJ databases">
        <title>Taurinivorans muris gen. nov., sp. nov., fundamental and realized metabolic niche of a ubiquitous sulfidogenic bacterium in the murine intestine.</title>
        <authorList>
            <person name="Ye H."/>
            <person name="Hanson B.T."/>
            <person name="Loy A."/>
        </authorList>
    </citation>
    <scope>NUCLEOTIDE SEQUENCE</scope>
    <source>
        <strain evidence="2">LT0009</strain>
    </source>
</reference>
<gene>
    <name evidence="2" type="ORF">JBF11_06060</name>
</gene>
<evidence type="ECO:0000256" key="1">
    <source>
        <dbReference type="SAM" id="MobiDB-lite"/>
    </source>
</evidence>
<accession>A0ABY5XYS8</accession>
<protein>
    <submittedName>
        <fullName evidence="2">Uncharacterized protein</fullName>
    </submittedName>
</protein>
<organism evidence="2 3">
    <name type="scientific">Taurinivorans muris</name>
    <dbReference type="NCBI Taxonomy" id="2787751"/>
    <lineage>
        <taxon>Bacteria</taxon>
        <taxon>Pseudomonadati</taxon>
        <taxon>Thermodesulfobacteriota</taxon>
        <taxon>Desulfovibrionia</taxon>
        <taxon>Desulfovibrionales</taxon>
        <taxon>Desulfovibrionaceae</taxon>
        <taxon>Taurinivorans</taxon>
    </lineage>
</organism>
<dbReference type="Proteomes" id="UP001058120">
    <property type="component" value="Chromosome"/>
</dbReference>
<evidence type="ECO:0000313" key="3">
    <source>
        <dbReference type="Proteomes" id="UP001058120"/>
    </source>
</evidence>
<keyword evidence="3" id="KW-1185">Reference proteome</keyword>
<evidence type="ECO:0000313" key="2">
    <source>
        <dbReference type="EMBL" id="UWX05045.1"/>
    </source>
</evidence>
<proteinExistence type="predicted"/>
<feature type="compositionally biased region" description="Polar residues" evidence="1">
    <location>
        <begin position="64"/>
        <end position="73"/>
    </location>
</feature>
<dbReference type="EMBL" id="CP065938">
    <property type="protein sequence ID" value="UWX05045.1"/>
    <property type="molecule type" value="Genomic_DNA"/>
</dbReference>
<sequence length="184" mass="20050">MKINSELERILLAQQQAQTAKTKSADSSAAFDDILQNALQKPDATSPNEEISLTSLGISNQHMNAQKAETAQSAPMGGAAPMTGTSAEDEEENDEYDVLSLMADIENSLSGLDEYTKNLQNLSSDSDLKQAWKELSAFSQSVNGLRQNYASLSQKDSSLDAVINDLEIMAVTETYKFNRGDYNL</sequence>